<evidence type="ECO:0000313" key="1">
    <source>
        <dbReference type="EMBL" id="MEP0945856.1"/>
    </source>
</evidence>
<dbReference type="Proteomes" id="UP001482513">
    <property type="component" value="Unassembled WGS sequence"/>
</dbReference>
<evidence type="ECO:0000313" key="2">
    <source>
        <dbReference type="Proteomes" id="UP001482513"/>
    </source>
</evidence>
<dbReference type="RefSeq" id="WP_190699941.1">
    <property type="nucleotide sequence ID" value="NZ_JAMPKX010000001.1"/>
</dbReference>
<dbReference type="EMBL" id="JAMPKX010000001">
    <property type="protein sequence ID" value="MEP0945856.1"/>
    <property type="molecule type" value="Genomic_DNA"/>
</dbReference>
<name>A0ABV0K033_9CYAN</name>
<reference evidence="1 2" key="1">
    <citation type="submission" date="2022-04" db="EMBL/GenBank/DDBJ databases">
        <title>Positive selection, recombination, and allopatry shape intraspecific diversity of widespread and dominant cyanobacteria.</title>
        <authorList>
            <person name="Wei J."/>
            <person name="Shu W."/>
            <person name="Hu C."/>
        </authorList>
    </citation>
    <scope>NUCLEOTIDE SEQUENCE [LARGE SCALE GENOMIC DNA]</scope>
    <source>
        <strain evidence="1 2">DQ-A4</strain>
    </source>
</reference>
<accession>A0ABV0K033</accession>
<gene>
    <name evidence="1" type="ORF">NC992_03125</name>
</gene>
<comment type="caution">
    <text evidence="1">The sequence shown here is derived from an EMBL/GenBank/DDBJ whole genome shotgun (WGS) entry which is preliminary data.</text>
</comment>
<proteinExistence type="predicted"/>
<protein>
    <submittedName>
        <fullName evidence="1">Uncharacterized protein</fullName>
    </submittedName>
</protein>
<keyword evidence="2" id="KW-1185">Reference proteome</keyword>
<sequence>MSTPRVFSGHAANTDIVVALAHAYLHALNRLHTVLQTGQAVHLQREMVTAAL</sequence>
<organism evidence="1 2">
    <name type="scientific">Leptolyngbya subtilissima DQ-A4</name>
    <dbReference type="NCBI Taxonomy" id="2933933"/>
    <lineage>
        <taxon>Bacteria</taxon>
        <taxon>Bacillati</taxon>
        <taxon>Cyanobacteriota</taxon>
        <taxon>Cyanophyceae</taxon>
        <taxon>Leptolyngbyales</taxon>
        <taxon>Leptolyngbyaceae</taxon>
        <taxon>Leptolyngbya group</taxon>
        <taxon>Leptolyngbya</taxon>
    </lineage>
</organism>